<dbReference type="Proteomes" id="UP000315700">
    <property type="component" value="Chromosome"/>
</dbReference>
<evidence type="ECO:0000313" key="2">
    <source>
        <dbReference type="Proteomes" id="UP000315700"/>
    </source>
</evidence>
<name>A0A517SMA9_9PLAN</name>
<dbReference type="EMBL" id="CP036271">
    <property type="protein sequence ID" value="QDT57261.1"/>
    <property type="molecule type" value="Genomic_DNA"/>
</dbReference>
<evidence type="ECO:0000313" key="1">
    <source>
        <dbReference type="EMBL" id="QDT57261.1"/>
    </source>
</evidence>
<dbReference type="InParanoid" id="A0A517SMA9"/>
<keyword evidence="2" id="KW-1185">Reference proteome</keyword>
<reference evidence="1 2" key="1">
    <citation type="submission" date="2019-02" db="EMBL/GenBank/DDBJ databases">
        <title>Deep-cultivation of Planctomycetes and their phenomic and genomic characterization uncovers novel biology.</title>
        <authorList>
            <person name="Wiegand S."/>
            <person name="Jogler M."/>
            <person name="Boedeker C."/>
            <person name="Pinto D."/>
            <person name="Vollmers J."/>
            <person name="Rivas-Marin E."/>
            <person name="Kohn T."/>
            <person name="Peeters S.H."/>
            <person name="Heuer A."/>
            <person name="Rast P."/>
            <person name="Oberbeckmann S."/>
            <person name="Bunk B."/>
            <person name="Jeske O."/>
            <person name="Meyerdierks A."/>
            <person name="Storesund J.E."/>
            <person name="Kallscheuer N."/>
            <person name="Luecker S."/>
            <person name="Lage O.M."/>
            <person name="Pohl T."/>
            <person name="Merkel B.J."/>
            <person name="Hornburger P."/>
            <person name="Mueller R.-W."/>
            <person name="Bruemmer F."/>
            <person name="Labrenz M."/>
            <person name="Spormann A.M."/>
            <person name="Op den Camp H."/>
            <person name="Overmann J."/>
            <person name="Amann R."/>
            <person name="Jetten M.S.M."/>
            <person name="Mascher T."/>
            <person name="Medema M.H."/>
            <person name="Devos D.P."/>
            <person name="Kaster A.-K."/>
            <person name="Ovreas L."/>
            <person name="Rohde M."/>
            <person name="Galperin M.Y."/>
            <person name="Jogler C."/>
        </authorList>
    </citation>
    <scope>NUCLEOTIDE SEQUENCE [LARGE SCALE GENOMIC DNA]</scope>
    <source>
        <strain evidence="1 2">Pan44</strain>
    </source>
</reference>
<organism evidence="1 2">
    <name type="scientific">Caulifigura coniformis</name>
    <dbReference type="NCBI Taxonomy" id="2527983"/>
    <lineage>
        <taxon>Bacteria</taxon>
        <taxon>Pseudomonadati</taxon>
        <taxon>Planctomycetota</taxon>
        <taxon>Planctomycetia</taxon>
        <taxon>Planctomycetales</taxon>
        <taxon>Planctomycetaceae</taxon>
        <taxon>Caulifigura</taxon>
    </lineage>
</organism>
<gene>
    <name evidence="1" type="ORF">Pan44_53290</name>
</gene>
<dbReference type="RefSeq" id="WP_145034630.1">
    <property type="nucleotide sequence ID" value="NZ_CP036271.1"/>
</dbReference>
<sequence length="219" mass="23770">MISQEIQAAIDAAETACAGATDTQRVLVSSTVLKTLCEGAAGDESAWYADRAVRPSLIFVPGVDPVEAFASEVRELVAGARGKYPAFVTLSGATIRPLLNKVHVPMVRFKNTEPSRYKTLKEALSAVALRLRAIARVERQSATQSLTNPKTVRERLFSDGPEAFERMLKAAWDSVMSDGIATRQTYRAPTPGEDAVSIGFRVLYSDLGLDYATARELAF</sequence>
<accession>A0A517SMA9</accession>
<dbReference type="AlphaFoldDB" id="A0A517SMA9"/>
<proteinExistence type="predicted"/>
<dbReference type="KEGG" id="ccos:Pan44_53290"/>
<protein>
    <submittedName>
        <fullName evidence="1">Uncharacterized protein</fullName>
    </submittedName>
</protein>